<dbReference type="InterPro" id="IPR058625">
    <property type="entry name" value="MdtA-like_BSH"/>
</dbReference>
<dbReference type="AlphaFoldDB" id="F4QTF1"/>
<dbReference type="Gene3D" id="2.40.420.20">
    <property type="match status" value="1"/>
</dbReference>
<feature type="signal peptide" evidence="2">
    <location>
        <begin position="1"/>
        <end position="19"/>
    </location>
</feature>
<dbReference type="NCBIfam" id="TIGR01730">
    <property type="entry name" value="RND_mfp"/>
    <property type="match status" value="1"/>
</dbReference>
<dbReference type="RefSeq" id="WP_006275221.1">
    <property type="nucleotide sequence ID" value="NZ_GL883080.1"/>
</dbReference>
<dbReference type="OrthoDB" id="7914255at2"/>
<feature type="domain" description="Multidrug resistance protein MdtA-like barrel-sandwich hybrid" evidence="3">
    <location>
        <begin position="61"/>
        <end position="200"/>
    </location>
</feature>
<dbReference type="STRING" id="715226.ABI_44480"/>
<evidence type="ECO:0000313" key="4">
    <source>
        <dbReference type="EMBL" id="EGF90021.1"/>
    </source>
</evidence>
<dbReference type="eggNOG" id="COG0845">
    <property type="taxonomic scope" value="Bacteria"/>
</dbReference>
<proteinExistence type="inferred from homology"/>
<evidence type="ECO:0000256" key="1">
    <source>
        <dbReference type="ARBA" id="ARBA00009477"/>
    </source>
</evidence>
<feature type="chain" id="PRO_5003314439" evidence="2">
    <location>
        <begin position="20"/>
        <end position="337"/>
    </location>
</feature>
<dbReference type="EMBL" id="GL883080">
    <property type="protein sequence ID" value="EGF90021.1"/>
    <property type="molecule type" value="Genomic_DNA"/>
</dbReference>
<keyword evidence="5" id="KW-1185">Reference proteome</keyword>
<sequence length="337" mass="35325">MPRRLLPALLLTASLMGLVACGDKPEPPVAEKAAGHVFTAARTEVDDLKPIAGTLTSYKMAEASARLSGTLVDLRVREGDVVQKGQLIGRVQDSKIAPQTSAYSAQAAAADAQTVQARAQYNRVKTLFDKGIYAQAALDQAEAGYKSAEASARAAHAQVAASNAYGNEGAIYAPDSGRILRAPVPQGSVVMMGQSVATITAGEPVVRIELPEGQGRALKPGDTVELSVPGRTASGTITQVYPSVSLGQITADVTPSGLQDLPIGARVTAYIRLGRRPAVVLPRSYVQTRYGLDYVRLVQPDGHVVETTVETTDYDATQIEIIGGLNSGDRLAAYGGQ</sequence>
<evidence type="ECO:0000313" key="5">
    <source>
        <dbReference type="Proteomes" id="UP000006512"/>
    </source>
</evidence>
<dbReference type="SUPFAM" id="SSF111369">
    <property type="entry name" value="HlyD-like secretion proteins"/>
    <property type="match status" value="1"/>
</dbReference>
<name>F4QTF1_9CAUL</name>
<dbReference type="Proteomes" id="UP000006512">
    <property type="component" value="Unassembled WGS sequence"/>
</dbReference>
<reference evidence="5" key="1">
    <citation type="submission" date="2011-03" db="EMBL/GenBank/DDBJ databases">
        <title>Draft genome sequence of Brevundimonas diminuta.</title>
        <authorList>
            <person name="Brown P.J.B."/>
            <person name="Buechlein A."/>
            <person name="Hemmerich C."/>
            <person name="Brun Y.V."/>
        </authorList>
    </citation>
    <scope>NUCLEOTIDE SEQUENCE [LARGE SCALE GENOMIC DNA]</scope>
    <source>
        <strain evidence="5">C19</strain>
    </source>
</reference>
<dbReference type="PROSITE" id="PS51257">
    <property type="entry name" value="PROKAR_LIPOPROTEIN"/>
    <property type="match status" value="1"/>
</dbReference>
<accession>F4QTF1</accession>
<dbReference type="PANTHER" id="PTHR30469:SF15">
    <property type="entry name" value="HLYD FAMILY OF SECRETION PROTEINS"/>
    <property type="match status" value="1"/>
</dbReference>
<dbReference type="Pfam" id="PF25917">
    <property type="entry name" value="BSH_RND"/>
    <property type="match status" value="1"/>
</dbReference>
<dbReference type="PANTHER" id="PTHR30469">
    <property type="entry name" value="MULTIDRUG RESISTANCE PROTEIN MDTA"/>
    <property type="match status" value="1"/>
</dbReference>
<dbReference type="GO" id="GO:0015562">
    <property type="term" value="F:efflux transmembrane transporter activity"/>
    <property type="evidence" value="ECO:0007669"/>
    <property type="project" value="TreeGrafter"/>
</dbReference>
<comment type="similarity">
    <text evidence="1">Belongs to the membrane fusion protein (MFP) (TC 8.A.1) family.</text>
</comment>
<dbReference type="InterPro" id="IPR006143">
    <property type="entry name" value="RND_pump_MFP"/>
</dbReference>
<dbReference type="Gene3D" id="2.40.50.100">
    <property type="match status" value="1"/>
</dbReference>
<keyword evidence="2" id="KW-0732">Signal</keyword>
<organism evidence="4 5">
    <name type="scientific">Asticcacaulis biprosthecium C19</name>
    <dbReference type="NCBI Taxonomy" id="715226"/>
    <lineage>
        <taxon>Bacteria</taxon>
        <taxon>Pseudomonadati</taxon>
        <taxon>Pseudomonadota</taxon>
        <taxon>Alphaproteobacteria</taxon>
        <taxon>Caulobacterales</taxon>
        <taxon>Caulobacteraceae</taxon>
        <taxon>Asticcacaulis</taxon>
    </lineage>
</organism>
<dbReference type="GO" id="GO:1990281">
    <property type="term" value="C:efflux pump complex"/>
    <property type="evidence" value="ECO:0007669"/>
    <property type="project" value="TreeGrafter"/>
</dbReference>
<protein>
    <submittedName>
        <fullName evidence="4">Efflux transporter, RND family, MFP subunit</fullName>
    </submittedName>
</protein>
<evidence type="ECO:0000259" key="3">
    <source>
        <dbReference type="Pfam" id="PF25917"/>
    </source>
</evidence>
<evidence type="ECO:0000256" key="2">
    <source>
        <dbReference type="SAM" id="SignalP"/>
    </source>
</evidence>
<gene>
    <name evidence="4" type="ORF">ABI_44480</name>
</gene>
<dbReference type="HOGENOM" id="CLU_018816_4_0_5"/>
<dbReference type="Gene3D" id="1.10.287.470">
    <property type="entry name" value="Helix hairpin bin"/>
    <property type="match status" value="1"/>
</dbReference>
<dbReference type="Gene3D" id="2.40.30.170">
    <property type="match status" value="1"/>
</dbReference>